<reference evidence="1 2" key="1">
    <citation type="journal article" date="2015" name="Nature">
        <title>rRNA introns, odd ribosomes, and small enigmatic genomes across a large radiation of phyla.</title>
        <authorList>
            <person name="Brown C.T."/>
            <person name="Hug L.A."/>
            <person name="Thomas B.C."/>
            <person name="Sharon I."/>
            <person name="Castelle C.J."/>
            <person name="Singh A."/>
            <person name="Wilkins M.J."/>
            <person name="Williams K.H."/>
            <person name="Banfield J.F."/>
        </authorList>
    </citation>
    <scope>NUCLEOTIDE SEQUENCE [LARGE SCALE GENOMIC DNA]</scope>
</reference>
<dbReference type="STRING" id="1618574.UT24_C0003G0019"/>
<name>A0A0G0QIW1_9BACT</name>
<proteinExistence type="predicted"/>
<evidence type="ECO:0000313" key="2">
    <source>
        <dbReference type="Proteomes" id="UP000033881"/>
    </source>
</evidence>
<evidence type="ECO:0000313" key="1">
    <source>
        <dbReference type="EMBL" id="KKR01612.1"/>
    </source>
</evidence>
<accession>A0A0G0QIW1</accession>
<dbReference type="Proteomes" id="UP000033881">
    <property type="component" value="Unassembled WGS sequence"/>
</dbReference>
<organism evidence="1 2">
    <name type="scientific">Candidatus Woesebacteria bacterium GW2011_GWB1_39_12</name>
    <dbReference type="NCBI Taxonomy" id="1618574"/>
    <lineage>
        <taxon>Bacteria</taxon>
        <taxon>Candidatus Woeseibacteriota</taxon>
    </lineage>
</organism>
<comment type="caution">
    <text evidence="1">The sequence shown here is derived from an EMBL/GenBank/DDBJ whole genome shotgun (WGS) entry which is preliminary data.</text>
</comment>
<sequence length="75" mass="9137">MSMDIRAGMFREITFQPPETFKIKFDNVQLADGKRVPQIKLYFRADQMFAFDQFWEQSKQEYVEYKKKNEDSKNE</sequence>
<protein>
    <submittedName>
        <fullName evidence="1">Uncharacterized protein</fullName>
    </submittedName>
</protein>
<dbReference type="EMBL" id="LBWB01000003">
    <property type="protein sequence ID" value="KKR01612.1"/>
    <property type="molecule type" value="Genomic_DNA"/>
</dbReference>
<gene>
    <name evidence="1" type="ORF">UT24_C0003G0019</name>
</gene>
<dbReference type="AlphaFoldDB" id="A0A0G0QIW1"/>